<dbReference type="Pfam" id="PF10197">
    <property type="entry name" value="Cir_N"/>
    <property type="match status" value="1"/>
</dbReference>
<evidence type="ECO:0000256" key="1">
    <source>
        <dbReference type="ARBA" id="ARBA00004123"/>
    </source>
</evidence>
<dbReference type="GO" id="GO:0005684">
    <property type="term" value="C:U2-type spliceosomal complex"/>
    <property type="evidence" value="ECO:0007669"/>
    <property type="project" value="TreeGrafter"/>
</dbReference>
<organism evidence="9 10">
    <name type="scientific">Sphaerosporella brunnea</name>
    <dbReference type="NCBI Taxonomy" id="1250544"/>
    <lineage>
        <taxon>Eukaryota</taxon>
        <taxon>Fungi</taxon>
        <taxon>Dikarya</taxon>
        <taxon>Ascomycota</taxon>
        <taxon>Pezizomycotina</taxon>
        <taxon>Pezizomycetes</taxon>
        <taxon>Pezizales</taxon>
        <taxon>Pyronemataceae</taxon>
        <taxon>Sphaerosporella</taxon>
    </lineage>
</organism>
<name>A0A5J5F7X3_9PEZI</name>
<dbReference type="InParanoid" id="A0A5J5F7X3"/>
<evidence type="ECO:0000256" key="7">
    <source>
        <dbReference type="ARBA" id="ARBA00023242"/>
    </source>
</evidence>
<dbReference type="GO" id="GO:0000398">
    <property type="term" value="P:mRNA splicing, via spliceosome"/>
    <property type="evidence" value="ECO:0007669"/>
    <property type="project" value="TreeGrafter"/>
</dbReference>
<evidence type="ECO:0000256" key="4">
    <source>
        <dbReference type="ARBA" id="ARBA00022728"/>
    </source>
</evidence>
<evidence type="ECO:0000256" key="5">
    <source>
        <dbReference type="ARBA" id="ARBA00023054"/>
    </source>
</evidence>
<dbReference type="InterPro" id="IPR019339">
    <property type="entry name" value="CIR_N_dom"/>
</dbReference>
<evidence type="ECO:0000256" key="3">
    <source>
        <dbReference type="ARBA" id="ARBA00022664"/>
    </source>
</evidence>
<gene>
    <name evidence="9" type="ORF">FN846DRAFT_886736</name>
</gene>
<dbReference type="PANTHER" id="PTHR16196">
    <property type="entry name" value="CELL CYCLE CONTROL PROTEIN CWF25"/>
    <property type="match status" value="1"/>
</dbReference>
<evidence type="ECO:0000256" key="2">
    <source>
        <dbReference type="ARBA" id="ARBA00006695"/>
    </source>
</evidence>
<accession>A0A5J5F7X3</accession>
<comment type="subcellular location">
    <subcellularLocation>
        <location evidence="1">Nucleus</location>
    </subcellularLocation>
</comment>
<comment type="similarity">
    <text evidence="2">Belongs to the CWC25 family.</text>
</comment>
<dbReference type="PANTHER" id="PTHR16196:SF0">
    <property type="entry name" value="PRE-MRNA-SPLICING FACTOR CWC25 HOMOLOG"/>
    <property type="match status" value="1"/>
</dbReference>
<dbReference type="Proteomes" id="UP000326924">
    <property type="component" value="Unassembled WGS sequence"/>
</dbReference>
<keyword evidence="4" id="KW-0747">Spliceosome</keyword>
<dbReference type="OrthoDB" id="21123at2759"/>
<keyword evidence="7" id="KW-0539">Nucleus</keyword>
<dbReference type="SMART" id="SM01083">
    <property type="entry name" value="Cir_N"/>
    <property type="match status" value="1"/>
</dbReference>
<evidence type="ECO:0000313" key="10">
    <source>
        <dbReference type="Proteomes" id="UP000326924"/>
    </source>
</evidence>
<dbReference type="EMBL" id="VXIS01000016">
    <property type="protein sequence ID" value="KAA8913288.1"/>
    <property type="molecule type" value="Genomic_DNA"/>
</dbReference>
<reference evidence="9 10" key="1">
    <citation type="submission" date="2019-09" db="EMBL/GenBank/DDBJ databases">
        <title>Draft genome of the ectomycorrhizal ascomycete Sphaerosporella brunnea.</title>
        <authorList>
            <consortium name="DOE Joint Genome Institute"/>
            <person name="Benucci G.M."/>
            <person name="Marozzi G."/>
            <person name="Antonielli L."/>
            <person name="Sanchez S."/>
            <person name="Marco P."/>
            <person name="Wang X."/>
            <person name="Falini L.B."/>
            <person name="Barry K."/>
            <person name="Haridas S."/>
            <person name="Lipzen A."/>
            <person name="Labutti K."/>
            <person name="Grigoriev I.V."/>
            <person name="Murat C."/>
            <person name="Martin F."/>
            <person name="Albertini E."/>
            <person name="Donnini D."/>
            <person name="Bonito G."/>
        </authorList>
    </citation>
    <scope>NUCLEOTIDE SEQUENCE [LARGE SCALE GENOMIC DNA]</scope>
    <source>
        <strain evidence="9 10">Sb_GMNB300</strain>
    </source>
</reference>
<proteinExistence type="inferred from homology"/>
<dbReference type="Pfam" id="PF12542">
    <property type="entry name" value="CWC25"/>
    <property type="match status" value="1"/>
</dbReference>
<dbReference type="InterPro" id="IPR051376">
    <property type="entry name" value="CWC25_splicing_factor"/>
</dbReference>
<protein>
    <submittedName>
        <fullName evidence="9">Pre-mRNA splicing factor-domain-containing protein</fullName>
    </submittedName>
</protein>
<sequence>MGGDLNLKKSWHPHLLKNQERVWAAEKSALAERKKTEQLLKERAEERALLELRQIQEAAGGKKVLDRVEFLYSGPSEGPGGRTEEEREAYLLGKRSVVGLLKGQDNEKLKKEGFEMGVAGGAAGAAVNAGDTAAKVREDPLLAIKRREQEALKALVTDPARRRRLQAAVGGEKEDMREKDRSRVGIGVRGATETETGTGTKGGTAAEKEVAIAAEVHYDETATKGDTTNEAEAHGGTGTRSGQIATEALVAIRKIVTRTDTTIARDPCVKTESEVLPAATMTAHAYAYPALQSVGDTDNQFADQLTLSLLQAIRAIFDHYIYAWNRTR</sequence>
<feature type="domain" description="CBF1-interacting co-repressor CIR N-terminal" evidence="8">
    <location>
        <begin position="10"/>
        <end position="46"/>
    </location>
</feature>
<keyword evidence="10" id="KW-1185">Reference proteome</keyword>
<dbReference type="AlphaFoldDB" id="A0A5J5F7X3"/>
<dbReference type="InterPro" id="IPR022209">
    <property type="entry name" value="CWC25"/>
</dbReference>
<comment type="caution">
    <text evidence="9">The sequence shown here is derived from an EMBL/GenBank/DDBJ whole genome shotgun (WGS) entry which is preliminary data.</text>
</comment>
<keyword evidence="6" id="KW-0508">mRNA splicing</keyword>
<evidence type="ECO:0000313" key="9">
    <source>
        <dbReference type="EMBL" id="KAA8913288.1"/>
    </source>
</evidence>
<evidence type="ECO:0000259" key="8">
    <source>
        <dbReference type="SMART" id="SM01083"/>
    </source>
</evidence>
<keyword evidence="5" id="KW-0175">Coiled coil</keyword>
<evidence type="ECO:0000256" key="6">
    <source>
        <dbReference type="ARBA" id="ARBA00023187"/>
    </source>
</evidence>
<keyword evidence="3" id="KW-0507">mRNA processing</keyword>